<sequence length="105" mass="12255">MTLLNYVFEQSRMTPLDILTNAIVNNEADGETADLILSSYDRFIEILNDSDYREHLANLPLDRAKTDTRFGEIREIGHRFQDGLDRLFLNSSDRLRNLTLRYGIF</sequence>
<reference evidence="1 2" key="1">
    <citation type="submission" date="2024-08" db="EMBL/GenBank/DDBJ databases">
        <title>Whole-genome sequencing of halo(alkali)philic microorganisms from hypersaline lakes.</title>
        <authorList>
            <person name="Sorokin D.Y."/>
            <person name="Merkel A.Y."/>
            <person name="Messina E."/>
            <person name="Yakimov M."/>
        </authorList>
    </citation>
    <scope>NUCLEOTIDE SEQUENCE [LARGE SCALE GENOMIC DNA]</scope>
    <source>
        <strain evidence="1 2">AB-hyl4</strain>
    </source>
</reference>
<dbReference type="Proteomes" id="UP001575105">
    <property type="component" value="Unassembled WGS sequence"/>
</dbReference>
<evidence type="ECO:0000313" key="1">
    <source>
        <dbReference type="EMBL" id="MFA9478923.1"/>
    </source>
</evidence>
<dbReference type="RefSeq" id="WP_425345842.1">
    <property type="nucleotide sequence ID" value="NZ_JBGUBD010000006.1"/>
</dbReference>
<name>A0ABV4U7G2_9BACT</name>
<gene>
    <name evidence="1" type="ORF">ACERK3_11545</name>
</gene>
<accession>A0ABV4U7G2</accession>
<proteinExistence type="predicted"/>
<organism evidence="1 2">
    <name type="scientific">Natronomicrosphaera hydrolytica</name>
    <dbReference type="NCBI Taxonomy" id="3242702"/>
    <lineage>
        <taxon>Bacteria</taxon>
        <taxon>Pseudomonadati</taxon>
        <taxon>Planctomycetota</taxon>
        <taxon>Phycisphaerae</taxon>
        <taxon>Phycisphaerales</taxon>
        <taxon>Phycisphaeraceae</taxon>
        <taxon>Natronomicrosphaera</taxon>
    </lineage>
</organism>
<evidence type="ECO:0000313" key="2">
    <source>
        <dbReference type="Proteomes" id="UP001575105"/>
    </source>
</evidence>
<protein>
    <submittedName>
        <fullName evidence="1">Uncharacterized protein</fullName>
    </submittedName>
</protein>
<dbReference type="EMBL" id="JBGUBD010000006">
    <property type="protein sequence ID" value="MFA9478923.1"/>
    <property type="molecule type" value="Genomic_DNA"/>
</dbReference>
<comment type="caution">
    <text evidence="1">The sequence shown here is derived from an EMBL/GenBank/DDBJ whole genome shotgun (WGS) entry which is preliminary data.</text>
</comment>
<keyword evidence="2" id="KW-1185">Reference proteome</keyword>